<name>U1N6E0_9EURY</name>
<dbReference type="AlphaFoldDB" id="U1N6E0"/>
<reference evidence="1 2" key="1">
    <citation type="journal article" date="2013" name="PLoS ONE">
        <title>Assembly-driven community genomics of a hypersaline microbial ecosystem.</title>
        <authorList>
            <person name="Podell S."/>
            <person name="Ugalde J.A."/>
            <person name="Narasingarao P."/>
            <person name="Banfield J.F."/>
            <person name="Heidelberg K.B."/>
            <person name="Allen E.E."/>
        </authorList>
    </citation>
    <scope>NUCLEOTIDE SEQUENCE [LARGE SCALE GENOMIC DNA]</scope>
    <source>
        <strain evidence="2">J07HQW1</strain>
    </source>
</reference>
<protein>
    <recommendedName>
        <fullName evidence="3">Small CPxCG-related zinc finger protein</fullName>
    </recommendedName>
</protein>
<organism evidence="1 2">
    <name type="scientific">Haloquadratum walsbyi J07HQW1</name>
    <dbReference type="NCBI Taxonomy" id="1238424"/>
    <lineage>
        <taxon>Archaea</taxon>
        <taxon>Methanobacteriati</taxon>
        <taxon>Methanobacteriota</taxon>
        <taxon>Stenosarchaea group</taxon>
        <taxon>Halobacteria</taxon>
        <taxon>Halobacteriales</taxon>
        <taxon>Haloferacaceae</taxon>
        <taxon>Haloquadratum</taxon>
    </lineage>
</organism>
<evidence type="ECO:0000313" key="2">
    <source>
        <dbReference type="Proteomes" id="UP000030649"/>
    </source>
</evidence>
<dbReference type="EMBL" id="KE356560">
    <property type="protein sequence ID" value="ERG92220.1"/>
    <property type="molecule type" value="Genomic_DNA"/>
</dbReference>
<dbReference type="HOGENOM" id="CLU_2985630_0_0_2"/>
<accession>U1N6E0</accession>
<gene>
    <name evidence="1" type="ORF">J07HQW1_02255</name>
</gene>
<evidence type="ECO:0000313" key="1">
    <source>
        <dbReference type="EMBL" id="ERG92220.1"/>
    </source>
</evidence>
<dbReference type="Proteomes" id="UP000030649">
    <property type="component" value="Unassembled WGS sequence"/>
</dbReference>
<sequence length="57" mass="6512">MVRCKNCETSFEHADEVSEDEVDEIETTDDDRPRIQIGTNKRAVWRCPDCGSVLGVR</sequence>
<evidence type="ECO:0008006" key="3">
    <source>
        <dbReference type="Google" id="ProtNLM"/>
    </source>
</evidence>
<proteinExistence type="predicted"/>